<feature type="domain" description="Gcp-like" evidence="1">
    <location>
        <begin position="36"/>
        <end position="219"/>
    </location>
</feature>
<proteinExistence type="predicted"/>
<keyword evidence="3" id="KW-1185">Reference proteome</keyword>
<protein>
    <submittedName>
        <fullName evidence="2">tRNA (Adenosine(37)-N6)-threonylcarbamoyltransferase complex dimerization subunit type 1 TsaB</fullName>
        <ecNumber evidence="2">2.3.1.234</ecNumber>
    </submittedName>
</protein>
<dbReference type="CDD" id="cd24032">
    <property type="entry name" value="ASKHA_NBD_TsaB"/>
    <property type="match status" value="1"/>
</dbReference>
<dbReference type="SUPFAM" id="SSF53067">
    <property type="entry name" value="Actin-like ATPase domain"/>
    <property type="match status" value="2"/>
</dbReference>
<dbReference type="PANTHER" id="PTHR11735:SF11">
    <property type="entry name" value="TRNA THREONYLCARBAMOYLADENOSINE BIOSYNTHESIS PROTEIN TSAB"/>
    <property type="match status" value="1"/>
</dbReference>
<dbReference type="InterPro" id="IPR022496">
    <property type="entry name" value="T6A_TsaB"/>
</dbReference>
<evidence type="ECO:0000259" key="1">
    <source>
        <dbReference type="Pfam" id="PF00814"/>
    </source>
</evidence>
<keyword evidence="2" id="KW-0012">Acyltransferase</keyword>
<dbReference type="EMBL" id="JBHTJP010000032">
    <property type="protein sequence ID" value="MFD0976645.1"/>
    <property type="molecule type" value="Genomic_DNA"/>
</dbReference>
<dbReference type="Pfam" id="PF00814">
    <property type="entry name" value="TsaD"/>
    <property type="match status" value="1"/>
</dbReference>
<evidence type="ECO:0000313" key="3">
    <source>
        <dbReference type="Proteomes" id="UP001597100"/>
    </source>
</evidence>
<accession>A0ABW3IFP5</accession>
<comment type="caution">
    <text evidence="2">The sequence shown here is derived from an EMBL/GenBank/DDBJ whole genome shotgun (WGS) entry which is preliminary data.</text>
</comment>
<dbReference type="Proteomes" id="UP001597100">
    <property type="component" value="Unassembled WGS sequence"/>
</dbReference>
<dbReference type="PANTHER" id="PTHR11735">
    <property type="entry name" value="TRNA N6-ADENOSINE THREONYLCARBAMOYLTRANSFERASE"/>
    <property type="match status" value="1"/>
</dbReference>
<keyword evidence="2" id="KW-0808">Transferase</keyword>
<evidence type="ECO:0000313" key="2">
    <source>
        <dbReference type="EMBL" id="MFD0976645.1"/>
    </source>
</evidence>
<dbReference type="EC" id="2.3.1.234" evidence="2"/>
<organism evidence="2 3">
    <name type="scientific">Salinimicrobium gaetbulicola</name>
    <dbReference type="NCBI Taxonomy" id="999702"/>
    <lineage>
        <taxon>Bacteria</taxon>
        <taxon>Pseudomonadati</taxon>
        <taxon>Bacteroidota</taxon>
        <taxon>Flavobacteriia</taxon>
        <taxon>Flavobacteriales</taxon>
        <taxon>Flavobacteriaceae</taxon>
        <taxon>Salinimicrobium</taxon>
    </lineage>
</organism>
<dbReference type="InterPro" id="IPR000905">
    <property type="entry name" value="Gcp-like_dom"/>
</dbReference>
<name>A0ABW3IFP5_9FLAO</name>
<dbReference type="Gene3D" id="3.30.420.40">
    <property type="match status" value="2"/>
</dbReference>
<dbReference type="RefSeq" id="WP_380738153.1">
    <property type="nucleotide sequence ID" value="NZ_JBHTJP010000032.1"/>
</dbReference>
<dbReference type="NCBIfam" id="TIGR03725">
    <property type="entry name" value="T6A_YeaZ"/>
    <property type="match status" value="1"/>
</dbReference>
<dbReference type="InterPro" id="IPR043129">
    <property type="entry name" value="ATPase_NBD"/>
</dbReference>
<dbReference type="GO" id="GO:0061711">
    <property type="term" value="F:tRNA N(6)-L-threonylcarbamoyladenine synthase activity"/>
    <property type="evidence" value="ECO:0007669"/>
    <property type="project" value="UniProtKB-EC"/>
</dbReference>
<gene>
    <name evidence="2" type="primary">tsaB</name>
    <name evidence="2" type="ORF">ACFQ1G_07580</name>
</gene>
<sequence length="220" mass="24163">MGVILCIETATTNCSVALGKEGKLLALKEDYSNNYSHAERLHVFIEEILNENQLSPKDLSAIAVSKGPGSYTGLRIGVSAAKGLCFSLDIPLISVATLTSLARQVDKQAGDFIIPLLDARRMEVYTAGFDSKYHSVFNTRAKILDENSFSETLDKGKVSFIGNGVEKFQKVCAHENAQFIIGKLPSAAEMVELASEKFVNKDFEDVAYFEPYYLKDFQAG</sequence>
<reference evidence="3" key="1">
    <citation type="journal article" date="2019" name="Int. J. Syst. Evol. Microbiol.">
        <title>The Global Catalogue of Microorganisms (GCM) 10K type strain sequencing project: providing services to taxonomists for standard genome sequencing and annotation.</title>
        <authorList>
            <consortium name="The Broad Institute Genomics Platform"/>
            <consortium name="The Broad Institute Genome Sequencing Center for Infectious Disease"/>
            <person name="Wu L."/>
            <person name="Ma J."/>
        </authorList>
    </citation>
    <scope>NUCLEOTIDE SEQUENCE [LARGE SCALE GENOMIC DNA]</scope>
    <source>
        <strain evidence="3">CCUG 60898</strain>
    </source>
</reference>